<comment type="caution">
    <text evidence="1">The sequence shown here is derived from an EMBL/GenBank/DDBJ whole genome shotgun (WGS) entry which is preliminary data.</text>
</comment>
<organism evidence="1 2">
    <name type="scientific">Brachionus plicatilis</name>
    <name type="common">Marine rotifer</name>
    <name type="synonym">Brachionus muelleri</name>
    <dbReference type="NCBI Taxonomy" id="10195"/>
    <lineage>
        <taxon>Eukaryota</taxon>
        <taxon>Metazoa</taxon>
        <taxon>Spiralia</taxon>
        <taxon>Gnathifera</taxon>
        <taxon>Rotifera</taxon>
        <taxon>Eurotatoria</taxon>
        <taxon>Monogononta</taxon>
        <taxon>Pseudotrocha</taxon>
        <taxon>Ploima</taxon>
        <taxon>Brachionidae</taxon>
        <taxon>Brachionus</taxon>
    </lineage>
</organism>
<accession>A0A3M7PBS9</accession>
<proteinExistence type="predicted"/>
<sequence length="60" mass="7371">MFEKNMLKISTSREHEFTQKLHFNILMQLLNNAAFSELVIIDIGRKIFHRNYMYLRFIKH</sequence>
<dbReference type="EMBL" id="REGN01012300">
    <property type="protein sequence ID" value="RMZ96157.1"/>
    <property type="molecule type" value="Genomic_DNA"/>
</dbReference>
<name>A0A3M7PBS9_BRAPC</name>
<dbReference type="AlphaFoldDB" id="A0A3M7PBS9"/>
<protein>
    <submittedName>
        <fullName evidence="1">Uncharacterized protein</fullName>
    </submittedName>
</protein>
<keyword evidence="2" id="KW-1185">Reference proteome</keyword>
<dbReference type="Proteomes" id="UP000276133">
    <property type="component" value="Unassembled WGS sequence"/>
</dbReference>
<evidence type="ECO:0000313" key="1">
    <source>
        <dbReference type="EMBL" id="RMZ96157.1"/>
    </source>
</evidence>
<reference evidence="1 2" key="1">
    <citation type="journal article" date="2018" name="Sci. Rep.">
        <title>Genomic signatures of local adaptation to the degree of environmental predictability in rotifers.</title>
        <authorList>
            <person name="Franch-Gras L."/>
            <person name="Hahn C."/>
            <person name="Garcia-Roger E.M."/>
            <person name="Carmona M.J."/>
            <person name="Serra M."/>
            <person name="Gomez A."/>
        </authorList>
    </citation>
    <scope>NUCLEOTIDE SEQUENCE [LARGE SCALE GENOMIC DNA]</scope>
    <source>
        <strain evidence="1">HYR1</strain>
    </source>
</reference>
<evidence type="ECO:0000313" key="2">
    <source>
        <dbReference type="Proteomes" id="UP000276133"/>
    </source>
</evidence>
<gene>
    <name evidence="1" type="ORF">BpHYR1_050563</name>
</gene>